<dbReference type="EMBL" id="PP856721">
    <property type="protein sequence ID" value="XCH40318.1"/>
    <property type="molecule type" value="Genomic_DNA"/>
</dbReference>
<gene>
    <name evidence="3" type="ORF">NDDWPVAN_CDS0192</name>
</gene>
<evidence type="ECO:0000259" key="2">
    <source>
        <dbReference type="SMART" id="SM00482"/>
    </source>
</evidence>
<dbReference type="InterPro" id="IPR001098">
    <property type="entry name" value="DNA-dir_DNA_pol_A_palm_dom"/>
</dbReference>
<name>A0AAU8GFP9_9CAUD</name>
<proteinExistence type="predicted"/>
<protein>
    <submittedName>
        <fullName evidence="3">DNA polymerase</fullName>
    </submittedName>
</protein>
<dbReference type="SUPFAM" id="SSF56672">
    <property type="entry name" value="DNA/RNA polymerases"/>
    <property type="match status" value="1"/>
</dbReference>
<dbReference type="InterPro" id="IPR012337">
    <property type="entry name" value="RNaseH-like_sf"/>
</dbReference>
<dbReference type="GO" id="GO:0039693">
    <property type="term" value="P:viral DNA genome replication"/>
    <property type="evidence" value="ECO:0007669"/>
    <property type="project" value="UniProtKB-KW"/>
</dbReference>
<dbReference type="InterPro" id="IPR036397">
    <property type="entry name" value="RNaseH_sf"/>
</dbReference>
<dbReference type="GO" id="GO:0003677">
    <property type="term" value="F:DNA binding"/>
    <property type="evidence" value="ECO:0007669"/>
    <property type="project" value="InterPro"/>
</dbReference>
<dbReference type="GO" id="GO:0003887">
    <property type="term" value="F:DNA-directed DNA polymerase activity"/>
    <property type="evidence" value="ECO:0007669"/>
    <property type="project" value="InterPro"/>
</dbReference>
<accession>A0AAU8GFP9</accession>
<dbReference type="GO" id="GO:0006260">
    <property type="term" value="P:DNA replication"/>
    <property type="evidence" value="ECO:0007669"/>
    <property type="project" value="InterPro"/>
</dbReference>
<dbReference type="SMART" id="SM00482">
    <property type="entry name" value="POLAc"/>
    <property type="match status" value="1"/>
</dbReference>
<dbReference type="Gene3D" id="1.10.150.20">
    <property type="entry name" value="5' to 3' exonuclease, C-terminal subdomain"/>
    <property type="match status" value="1"/>
</dbReference>
<sequence>MSIQTNPPCIGGIIKGLFILDNEADGLLDEVTKYHCTLIKEYSVNNWNLFLDPKHPEYESAVTYARSKTEANLTIRSYDELEAFLKTCRGIACHNLFGYDLRLWKKLSGIEYNMFKDPKCMGTIGDTQVNLYDTLSMSRVLYPDRPLPNGCPDSVLNPVTGKRDRVGPHGLMAWGYRVANKKVQIDDWRNQPLWEYVNRVWEDVLINELVWKALIDESTGARWPDDKQFMYTDKPEGMRQINWKNALRRRMLTDYLMIEQEIQGVPFNKHEAEKLRDRIDVMMKEIEEEVEPLLPMKEMTKSQQPKFPANPFDGAGNISHHGWNWLQYKLGYPVNREALEFKGPPKTAFKGNGDVSAAGERYCIQNGVEDPALFGDFIREQRNKENTLEPLPPDLLEKAKEDLRAGKMPDLMVPMKISNQDDIKKYLIRDANWKPTLWRVKDVTKDQFKKARTDPEIDELVKKYIEELGESEYKSLIIEHLNNSDDKFNISERKFDHRHASEKAYAEIFKKFRRKARQLPTSPQLKDNFGKLCPNLEKIDVHLAKQIVKWLSLRNRRSVLDPIDEDKNDTGLLNHPRLAIDGKLPARFSGITNTGRCKHTICANMPKPDPKVLLGKEMRGLWGVTEGYYQVGIDGSNLEGMIAAWGAYQFDGGEYLRIMESGDAHERNAQAYTKASGTLVTRSGGKGVTYGIMYGAQAAKIAAMLNISLDKAQAVIDAFWDSNFGLKGRKEWLENFWEATGKRYIPGLDGRKIWTRSKHSLLNAYQQNGGASLFDLVGILLHWELVKRGWYDDDVRRLIYYHDEYQLQVPLKYLKKWEFDTWEDAEAFVLKEQAAKGRVFDDHPYKKAVKDEEGNEIKDENGDTIYKPVLNENGKVQIQYCPVGEMVVKCVEKAARMMGSPVHITGAYLTGKNWAECH</sequence>
<keyword evidence="1" id="KW-1194">Viral DNA replication</keyword>
<evidence type="ECO:0000256" key="1">
    <source>
        <dbReference type="ARBA" id="ARBA00023109"/>
    </source>
</evidence>
<reference evidence="3" key="1">
    <citation type="submission" date="2024-05" db="EMBL/GenBank/DDBJ databases">
        <authorList>
            <person name="Mugo M.M."/>
            <person name="Musyoki A.M."/>
            <person name="Makumi A.M."/>
            <person name="Mutai I."/>
            <person name="Drechsel O."/>
            <person name="Kering K.K."/>
            <person name="Muturi P."/>
            <person name="Mbae C.K."/>
            <person name="Kariuki S.M."/>
        </authorList>
    </citation>
    <scope>NUCLEOTIDE SEQUENCE</scope>
</reference>
<organism evidence="3">
    <name type="scientific">Salmonella phage vB_SEnST11_KE22</name>
    <dbReference type="NCBI Taxonomy" id="3161173"/>
    <lineage>
        <taxon>Viruses</taxon>
        <taxon>Duplodnaviria</taxon>
        <taxon>Heunggongvirae</taxon>
        <taxon>Uroviricota</taxon>
        <taxon>Caudoviricetes</taxon>
        <taxon>Vequintavirinae</taxon>
        <taxon>Seunavirus</taxon>
    </lineage>
</organism>
<dbReference type="Gene3D" id="3.30.420.10">
    <property type="entry name" value="Ribonuclease H-like superfamily/Ribonuclease H"/>
    <property type="match status" value="1"/>
</dbReference>
<keyword evidence="1" id="KW-0235">DNA replication</keyword>
<dbReference type="InterPro" id="IPR043502">
    <property type="entry name" value="DNA/RNA_pol_sf"/>
</dbReference>
<feature type="domain" description="DNA-directed DNA polymerase family A palm" evidence="2">
    <location>
        <begin position="615"/>
        <end position="813"/>
    </location>
</feature>
<evidence type="ECO:0000313" key="3">
    <source>
        <dbReference type="EMBL" id="XCH40318.1"/>
    </source>
</evidence>
<dbReference type="SUPFAM" id="SSF53098">
    <property type="entry name" value="Ribonuclease H-like"/>
    <property type="match status" value="1"/>
</dbReference>
<dbReference type="Gene3D" id="3.30.70.370">
    <property type="match status" value="1"/>
</dbReference>